<dbReference type="EMBL" id="CP020442">
    <property type="protein sequence ID" value="ARC37304.1"/>
    <property type="molecule type" value="Genomic_DNA"/>
</dbReference>
<protein>
    <recommendedName>
        <fullName evidence="5">Twin-arginine translocation pathway signal</fullName>
    </recommendedName>
</protein>
<feature type="signal peptide" evidence="1">
    <location>
        <begin position="1"/>
        <end position="23"/>
    </location>
</feature>
<proteinExistence type="predicted"/>
<dbReference type="AlphaFoldDB" id="A0A1V0GSH0"/>
<reference evidence="2" key="2">
    <citation type="submission" date="2017-12" db="EMBL/GenBank/DDBJ databases">
        <title>FDA dAtabase for Regulatory Grade micrObial Sequences (FDA-ARGOS): Supporting development and validation of Infectious Disease Dx tests.</title>
        <authorList>
            <person name="Campos J."/>
            <person name="Goldberg B."/>
            <person name="Tallon L."/>
            <person name="Sadzewicz L."/>
            <person name="Sengamalay N."/>
            <person name="Ott S."/>
            <person name="Godinez A."/>
            <person name="Nagaraj S."/>
            <person name="Vyas G."/>
            <person name="Aluvathingal J."/>
            <person name="Nadendla S."/>
            <person name="Geyer C."/>
            <person name="Nandy P."/>
            <person name="Hobson J."/>
            <person name="Sichtig H."/>
        </authorList>
    </citation>
    <scope>NUCLEOTIDE SEQUENCE</scope>
    <source>
        <strain evidence="2">FDAARGOS_252</strain>
    </source>
</reference>
<evidence type="ECO:0000313" key="2">
    <source>
        <dbReference type="EMBL" id="ARC36760.1"/>
    </source>
</evidence>
<accession>A0A1V0GSH0</accession>
<gene>
    <name evidence="2" type="ORF">A6J80_10535</name>
    <name evidence="3" type="ORF">A6J80_13795</name>
</gene>
<name>A0A1V0GSH0_9RHOB</name>
<organism evidence="2 4">
    <name type="scientific">Paracoccus yeei</name>
    <dbReference type="NCBI Taxonomy" id="147645"/>
    <lineage>
        <taxon>Bacteria</taxon>
        <taxon>Pseudomonadati</taxon>
        <taxon>Pseudomonadota</taxon>
        <taxon>Alphaproteobacteria</taxon>
        <taxon>Rhodobacterales</taxon>
        <taxon>Paracoccaceae</taxon>
        <taxon>Paracoccus</taxon>
    </lineage>
</organism>
<keyword evidence="4" id="KW-1185">Reference proteome</keyword>
<sequence length="143" mass="15778">MPQATTRRDLIATLPGLALLLSAAGTPSTEPQIPPVAPDQPPRAAFRTARRAWHRAWQRYRAQDQRAAACGFETTEPSRAALARMDALLVRIDEIEAKLAKTPARTRAELRIKIEVLSLDGALRPEFLDDIIADVERLLPPAP</sequence>
<evidence type="ECO:0008006" key="5">
    <source>
        <dbReference type="Google" id="ProtNLM"/>
    </source>
</evidence>
<dbReference type="Proteomes" id="UP000191257">
    <property type="component" value="Chromosome"/>
</dbReference>
<feature type="chain" id="PRO_5014546781" description="Twin-arginine translocation pathway signal" evidence="1">
    <location>
        <begin position="24"/>
        <end position="143"/>
    </location>
</feature>
<dbReference type="KEGG" id="pye:A6J80_10535"/>
<dbReference type="EMBL" id="CP020442">
    <property type="protein sequence ID" value="ARC36760.1"/>
    <property type="molecule type" value="Genomic_DNA"/>
</dbReference>
<reference evidence="4" key="1">
    <citation type="submission" date="2017-03" db="EMBL/GenBank/DDBJ databases">
        <title>FDA dAtabase for Regulatory Grade micrObial Sequences (FDA-ARGOS): Supporting development and validation of Infectious Disease Dx tests.</title>
        <authorList>
            <person name="Minogue T."/>
            <person name="Wolcott M."/>
            <person name="Wasieloski L."/>
            <person name="Aguilar W."/>
            <person name="Moore D."/>
            <person name="Tallon L."/>
            <person name="Sadzewicz L."/>
            <person name="Sengamalay N."/>
            <person name="Ott S."/>
            <person name="Godinez A."/>
            <person name="Nagaraj S."/>
            <person name="Nadendla S."/>
            <person name="Geyer C."/>
            <person name="Sichtig H."/>
        </authorList>
    </citation>
    <scope>NUCLEOTIDE SEQUENCE [LARGE SCALE GENOMIC DNA]</scope>
    <source>
        <strain evidence="4">FDAARGOS_252</strain>
    </source>
</reference>
<dbReference type="RefSeq" id="WP_080621406.1">
    <property type="nucleotide sequence ID" value="NZ_CAWMZI010000001.1"/>
</dbReference>
<dbReference type="KEGG" id="pye:A6J80_13795"/>
<evidence type="ECO:0000313" key="3">
    <source>
        <dbReference type="EMBL" id="ARC37304.1"/>
    </source>
</evidence>
<keyword evidence="1" id="KW-0732">Signal</keyword>
<evidence type="ECO:0000256" key="1">
    <source>
        <dbReference type="SAM" id="SignalP"/>
    </source>
</evidence>
<evidence type="ECO:0000313" key="4">
    <source>
        <dbReference type="Proteomes" id="UP000191257"/>
    </source>
</evidence>